<dbReference type="InterPro" id="IPR012495">
    <property type="entry name" value="TadE-like_dom"/>
</dbReference>
<feature type="domain" description="TadE-like" evidence="2">
    <location>
        <begin position="2"/>
        <end position="39"/>
    </location>
</feature>
<reference evidence="3 4" key="1">
    <citation type="submission" date="2020-10" db="EMBL/GenBank/DDBJ databases">
        <title>Janibacter indicus TT2 genome sequence.</title>
        <authorList>
            <person name="Lee K."/>
            <person name="Ganzorig M."/>
        </authorList>
    </citation>
    <scope>NUCLEOTIDE SEQUENCE [LARGE SCALE GENOMIC DNA]</scope>
    <source>
        <strain evidence="3 4">TT2</strain>
    </source>
</reference>
<keyword evidence="1" id="KW-0812">Transmembrane</keyword>
<evidence type="ECO:0000313" key="4">
    <source>
        <dbReference type="Proteomes" id="UP000593998"/>
    </source>
</evidence>
<evidence type="ECO:0000313" key="3">
    <source>
        <dbReference type="EMBL" id="QOK24170.1"/>
    </source>
</evidence>
<dbReference type="RefSeq" id="WP_192912000.1">
    <property type="nucleotide sequence ID" value="NZ_CP062789.1"/>
</dbReference>
<sequence>MEWAILAPVAILVIFGIIQTAFWYTARTEAQGAAAAGVRTGSIQGAPAESAASAARDYLGQVSDGGNTVRAERSGTTITVTVTREVNRVLPIPGVPTHVEQSATAEIERWTQP</sequence>
<dbReference type="Pfam" id="PF07811">
    <property type="entry name" value="TadE"/>
    <property type="match status" value="1"/>
</dbReference>
<keyword evidence="1" id="KW-0472">Membrane</keyword>
<dbReference type="EMBL" id="CP062789">
    <property type="protein sequence ID" value="QOK24170.1"/>
    <property type="molecule type" value="Genomic_DNA"/>
</dbReference>
<evidence type="ECO:0000259" key="2">
    <source>
        <dbReference type="Pfam" id="PF07811"/>
    </source>
</evidence>
<keyword evidence="1" id="KW-1133">Transmembrane helix</keyword>
<proteinExistence type="predicted"/>
<protein>
    <submittedName>
        <fullName evidence="3">Pilus assembly protein</fullName>
    </submittedName>
</protein>
<gene>
    <name evidence="3" type="ORF">IGS73_07375</name>
</gene>
<dbReference type="Proteomes" id="UP000593998">
    <property type="component" value="Chromosome"/>
</dbReference>
<accession>A0A7L9J605</accession>
<dbReference type="AlphaFoldDB" id="A0A7L9J605"/>
<feature type="transmembrane region" description="Helical" evidence="1">
    <location>
        <begin position="6"/>
        <end position="24"/>
    </location>
</feature>
<evidence type="ECO:0000256" key="1">
    <source>
        <dbReference type="SAM" id="Phobius"/>
    </source>
</evidence>
<name>A0A7L9J605_9MICO</name>
<organism evidence="3 4">
    <name type="scientific">Janibacter indicus</name>
    <dbReference type="NCBI Taxonomy" id="857417"/>
    <lineage>
        <taxon>Bacteria</taxon>
        <taxon>Bacillati</taxon>
        <taxon>Actinomycetota</taxon>
        <taxon>Actinomycetes</taxon>
        <taxon>Micrococcales</taxon>
        <taxon>Intrasporangiaceae</taxon>
        <taxon>Janibacter</taxon>
    </lineage>
</organism>